<reference evidence="7 8" key="1">
    <citation type="submission" date="2019-05" db="EMBL/GenBank/DDBJ databases">
        <title>Burkholderia sp. DHOD12, isolated from subtropical forest soil.</title>
        <authorList>
            <person name="Gao Z.-H."/>
            <person name="Qiu L.-H."/>
        </authorList>
    </citation>
    <scope>NUCLEOTIDE SEQUENCE [LARGE SCALE GENOMIC DNA]</scope>
    <source>
        <strain evidence="7 8">DHOD12</strain>
    </source>
</reference>
<keyword evidence="2 5" id="KW-0812">Transmembrane</keyword>
<sequence>MGILVIGLLLFLGVHSIRIVADPWRTAMRARIGEGPWKGLYSLTSIVGFALIIWGYGIARRESAVIWTPPMGIRHLTILLVAIAFILIAAAYVPGNRIKRVVGHPMSAGTAIWAFGHLLANGTANAVLLFAAFLVWAVASFLSARHRDQVAGTTYPAGTAGRDVVTVVGGLVVWAVFGYFLHGPLIGLNPMG</sequence>
<dbReference type="RefSeq" id="WP_137336679.1">
    <property type="nucleotide sequence ID" value="NZ_CP040078.1"/>
</dbReference>
<proteinExistence type="predicted"/>
<feature type="transmembrane region" description="Helical" evidence="5">
    <location>
        <begin position="71"/>
        <end position="92"/>
    </location>
</feature>
<evidence type="ECO:0000259" key="6">
    <source>
        <dbReference type="Pfam" id="PF07298"/>
    </source>
</evidence>
<organism evidence="7 8">
    <name type="scientific">Trinickia violacea</name>
    <dbReference type="NCBI Taxonomy" id="2571746"/>
    <lineage>
        <taxon>Bacteria</taxon>
        <taxon>Pseudomonadati</taxon>
        <taxon>Pseudomonadota</taxon>
        <taxon>Betaproteobacteria</taxon>
        <taxon>Burkholderiales</taxon>
        <taxon>Burkholderiaceae</taxon>
        <taxon>Trinickia</taxon>
    </lineage>
</organism>
<dbReference type="EMBL" id="CP040078">
    <property type="protein sequence ID" value="QCP53910.1"/>
    <property type="molecule type" value="Genomic_DNA"/>
</dbReference>
<keyword evidence="3 5" id="KW-1133">Transmembrane helix</keyword>
<evidence type="ECO:0000256" key="4">
    <source>
        <dbReference type="ARBA" id="ARBA00023136"/>
    </source>
</evidence>
<evidence type="ECO:0000256" key="1">
    <source>
        <dbReference type="ARBA" id="ARBA00004141"/>
    </source>
</evidence>
<dbReference type="GO" id="GO:0016020">
    <property type="term" value="C:membrane"/>
    <property type="evidence" value="ECO:0007669"/>
    <property type="project" value="UniProtKB-SubCell"/>
</dbReference>
<evidence type="ECO:0000256" key="2">
    <source>
        <dbReference type="ARBA" id="ARBA00022692"/>
    </source>
</evidence>
<dbReference type="AlphaFoldDB" id="A0A4V1EII7"/>
<gene>
    <name evidence="7" type="ORF">FAZ95_33495</name>
</gene>
<dbReference type="OrthoDB" id="5293641at2"/>
<feature type="transmembrane region" description="Helical" evidence="5">
    <location>
        <begin position="164"/>
        <end position="182"/>
    </location>
</feature>
<evidence type="ECO:0000256" key="3">
    <source>
        <dbReference type="ARBA" id="ARBA00022989"/>
    </source>
</evidence>
<protein>
    <submittedName>
        <fullName evidence="7">NnrU family protein</fullName>
    </submittedName>
</protein>
<dbReference type="Pfam" id="PF07298">
    <property type="entry name" value="NnrU"/>
    <property type="match status" value="1"/>
</dbReference>
<keyword evidence="4 5" id="KW-0472">Membrane</keyword>
<evidence type="ECO:0000313" key="7">
    <source>
        <dbReference type="EMBL" id="QCP53910.1"/>
    </source>
</evidence>
<name>A0A4V1EII7_9BURK</name>
<comment type="subcellular location">
    <subcellularLocation>
        <location evidence="1">Membrane</location>
        <topology evidence="1">Multi-pass membrane protein</topology>
    </subcellularLocation>
</comment>
<dbReference type="KEGG" id="tvl:FAZ95_33495"/>
<accession>A0A4V1EII7</accession>
<dbReference type="Proteomes" id="UP000298656">
    <property type="component" value="Chromosome 2"/>
</dbReference>
<dbReference type="InterPro" id="IPR009915">
    <property type="entry name" value="NnrU_dom"/>
</dbReference>
<feature type="transmembrane region" description="Helical" evidence="5">
    <location>
        <begin position="112"/>
        <end position="143"/>
    </location>
</feature>
<keyword evidence="8" id="KW-1185">Reference proteome</keyword>
<feature type="transmembrane region" description="Helical" evidence="5">
    <location>
        <begin position="40"/>
        <end position="59"/>
    </location>
</feature>
<evidence type="ECO:0000256" key="5">
    <source>
        <dbReference type="SAM" id="Phobius"/>
    </source>
</evidence>
<evidence type="ECO:0000313" key="8">
    <source>
        <dbReference type="Proteomes" id="UP000298656"/>
    </source>
</evidence>
<feature type="domain" description="NnrU" evidence="6">
    <location>
        <begin position="3"/>
        <end position="190"/>
    </location>
</feature>